<dbReference type="Proteomes" id="UP001519332">
    <property type="component" value="Unassembled WGS sequence"/>
</dbReference>
<comment type="caution">
    <text evidence="1">The sequence shown here is derived from an EMBL/GenBank/DDBJ whole genome shotgun (WGS) entry which is preliminary data.</text>
</comment>
<accession>A0ABS4U164</accession>
<keyword evidence="2" id="KW-1185">Reference proteome</keyword>
<dbReference type="RefSeq" id="WP_209647009.1">
    <property type="nucleotide sequence ID" value="NZ_JAGINW010000001.1"/>
</dbReference>
<gene>
    <name evidence="1" type="ORF">JOF56_010777</name>
</gene>
<evidence type="ECO:0000313" key="2">
    <source>
        <dbReference type="Proteomes" id="UP001519332"/>
    </source>
</evidence>
<dbReference type="EMBL" id="JAGINW010000001">
    <property type="protein sequence ID" value="MBP2330392.1"/>
    <property type="molecule type" value="Genomic_DNA"/>
</dbReference>
<protein>
    <submittedName>
        <fullName evidence="1">Uncharacterized protein</fullName>
    </submittedName>
</protein>
<proteinExistence type="predicted"/>
<reference evidence="1 2" key="1">
    <citation type="submission" date="2021-03" db="EMBL/GenBank/DDBJ databases">
        <title>Sequencing the genomes of 1000 actinobacteria strains.</title>
        <authorList>
            <person name="Klenk H.-P."/>
        </authorList>
    </citation>
    <scope>NUCLEOTIDE SEQUENCE [LARGE SCALE GENOMIC DNA]</scope>
    <source>
        <strain evidence="1 2">DSM 46670</strain>
    </source>
</reference>
<evidence type="ECO:0000313" key="1">
    <source>
        <dbReference type="EMBL" id="MBP2330392.1"/>
    </source>
</evidence>
<name>A0ABS4U164_9PSEU</name>
<sequence length="375" mass="39368">MTGPLRPAFHEGQVLAAADLSATVTHARAAAARHSRYLHDWGVAEGLELLTENRTDPVTNARFVEVRVSPGLAIDGNGREVVVPETVVLRESDFEEVNGADPATTSPYPVFLTALDREPGGSAPQLDSCGGNTAKTRVEESYQILFGRLGDELTFADPPPPPVGALPAEPPAPWRVLLGYVQWTSGHFTAVSVTARSVSVRYVGVRADTVAARSGSLTLRTKPAVQDGQPALQLSGGEQPSLIFGLYQGGTVAPLMTMQANGNLNIEGSFSGRISAGSVLVASGTATDGMILPLPAGVTAEQVATGQVVLHTQLTPRVPPITGPKTIQCPVEATVDSSRRVRCLIRLTEPFSERPGVVDFLVLATVTATKGGGRQ</sequence>
<organism evidence="1 2">
    <name type="scientific">Kibdelosporangium banguiense</name>
    <dbReference type="NCBI Taxonomy" id="1365924"/>
    <lineage>
        <taxon>Bacteria</taxon>
        <taxon>Bacillati</taxon>
        <taxon>Actinomycetota</taxon>
        <taxon>Actinomycetes</taxon>
        <taxon>Pseudonocardiales</taxon>
        <taxon>Pseudonocardiaceae</taxon>
        <taxon>Kibdelosporangium</taxon>
    </lineage>
</organism>